<feature type="region of interest" description="Disordered" evidence="7">
    <location>
        <begin position="281"/>
        <end position="343"/>
    </location>
</feature>
<gene>
    <name evidence="9" type="ORF">HDK90DRAFT_277022</name>
</gene>
<dbReference type="PROSITE" id="PS50157">
    <property type="entry name" value="ZINC_FINGER_C2H2_2"/>
    <property type="match status" value="2"/>
</dbReference>
<evidence type="ECO:0000259" key="8">
    <source>
        <dbReference type="PROSITE" id="PS50157"/>
    </source>
</evidence>
<feature type="region of interest" description="Disordered" evidence="7">
    <location>
        <begin position="141"/>
        <end position="165"/>
    </location>
</feature>
<feature type="domain" description="C2H2-type" evidence="8">
    <location>
        <begin position="417"/>
        <end position="446"/>
    </location>
</feature>
<evidence type="ECO:0000256" key="2">
    <source>
        <dbReference type="ARBA" id="ARBA00022737"/>
    </source>
</evidence>
<name>A0ABR1YMP8_9PEZI</name>
<keyword evidence="4" id="KW-0862">Zinc</keyword>
<evidence type="ECO:0000313" key="10">
    <source>
        <dbReference type="Proteomes" id="UP001492380"/>
    </source>
</evidence>
<protein>
    <recommendedName>
        <fullName evidence="5">C2H2 type master regulator of conidiophore development brlA</fullName>
    </recommendedName>
</protein>
<dbReference type="InterPro" id="IPR013087">
    <property type="entry name" value="Znf_C2H2_type"/>
</dbReference>
<dbReference type="PANTHER" id="PTHR14003">
    <property type="entry name" value="TRANSCRIPTIONAL REPRESSOR PROTEIN YY"/>
    <property type="match status" value="1"/>
</dbReference>
<evidence type="ECO:0000256" key="6">
    <source>
        <dbReference type="PROSITE-ProRule" id="PRU00042"/>
    </source>
</evidence>
<evidence type="ECO:0000256" key="4">
    <source>
        <dbReference type="ARBA" id="ARBA00022833"/>
    </source>
</evidence>
<dbReference type="SUPFAM" id="SSF57667">
    <property type="entry name" value="beta-beta-alpha zinc fingers"/>
    <property type="match status" value="1"/>
</dbReference>
<reference evidence="9 10" key="1">
    <citation type="submission" date="2024-04" db="EMBL/GenBank/DDBJ databases">
        <title>Phyllosticta paracitricarpa is synonymous to the EU quarantine fungus P. citricarpa based on phylogenomic analyses.</title>
        <authorList>
            <consortium name="Lawrence Berkeley National Laboratory"/>
            <person name="Van Ingen-Buijs V.A."/>
            <person name="Van Westerhoven A.C."/>
            <person name="Haridas S."/>
            <person name="Skiadas P."/>
            <person name="Martin F."/>
            <person name="Groenewald J.Z."/>
            <person name="Crous P.W."/>
            <person name="Seidl M.F."/>
        </authorList>
    </citation>
    <scope>NUCLEOTIDE SEQUENCE [LARGE SCALE GENOMIC DNA]</scope>
    <source>
        <strain evidence="9 10">CBS 123374</strain>
    </source>
</reference>
<dbReference type="InterPro" id="IPR036236">
    <property type="entry name" value="Znf_C2H2_sf"/>
</dbReference>
<dbReference type="PANTHER" id="PTHR14003:SF19">
    <property type="entry name" value="YY2 TRANSCRIPTION FACTOR"/>
    <property type="match status" value="1"/>
</dbReference>
<proteinExistence type="predicted"/>
<dbReference type="Pfam" id="PF00096">
    <property type="entry name" value="zf-C2H2"/>
    <property type="match status" value="2"/>
</dbReference>
<evidence type="ECO:0000313" key="9">
    <source>
        <dbReference type="EMBL" id="KAK8233771.1"/>
    </source>
</evidence>
<keyword evidence="1" id="KW-0479">Metal-binding</keyword>
<feature type="compositionally biased region" description="Polar residues" evidence="7">
    <location>
        <begin position="286"/>
        <end position="299"/>
    </location>
</feature>
<organism evidence="9 10">
    <name type="scientific">Phyllosticta capitalensis</name>
    <dbReference type="NCBI Taxonomy" id="121624"/>
    <lineage>
        <taxon>Eukaryota</taxon>
        <taxon>Fungi</taxon>
        <taxon>Dikarya</taxon>
        <taxon>Ascomycota</taxon>
        <taxon>Pezizomycotina</taxon>
        <taxon>Dothideomycetes</taxon>
        <taxon>Dothideomycetes incertae sedis</taxon>
        <taxon>Botryosphaeriales</taxon>
        <taxon>Phyllostictaceae</taxon>
        <taxon>Phyllosticta</taxon>
    </lineage>
</organism>
<keyword evidence="10" id="KW-1185">Reference proteome</keyword>
<evidence type="ECO:0000256" key="5">
    <source>
        <dbReference type="ARBA" id="ARBA00044085"/>
    </source>
</evidence>
<keyword evidence="2" id="KW-0677">Repeat</keyword>
<comment type="caution">
    <text evidence="9">The sequence shown here is derived from an EMBL/GenBank/DDBJ whole genome shotgun (WGS) entry which is preliminary data.</text>
</comment>
<feature type="domain" description="C2H2-type" evidence="8">
    <location>
        <begin position="387"/>
        <end position="416"/>
    </location>
</feature>
<evidence type="ECO:0000256" key="1">
    <source>
        <dbReference type="ARBA" id="ARBA00022723"/>
    </source>
</evidence>
<keyword evidence="3 6" id="KW-0863">Zinc-finger</keyword>
<accession>A0ABR1YMP8</accession>
<sequence length="496" mass="56135">MYNEFRSRDQTWGARGAAFKEGMEMNQHPTPVYTPSGYLTPTSTAYEGRRDSIASMQSSASCANSFSSNSSAYYSNLPPTPHTAREAVADSEWMMVRPHEIDNSIQEITPQEVEEFRQSEQWQQMMDAQHKHGHIPLPTERRPSSWGPVEPSHFQSAVRPTGSDNETLGLPAHMEYQPFDGLPPATRTLLPAAELHSTSEMWNAHHPTTSGLSIQGMTAEAYGAPQMNGQGINLDNFSWQQTGMEPAPLFDQPSVNPDDTVHETEHRTFPELATEQMEEPFGYDGYSSSTSQLGDSQPSIKHEDDAYFDHRRSDLMSPQRRHRQKDRRVGPSGPSGISKRKHRCETRLDSFTANLDGCAVDFRFQADIQKDPKSGRYCSTSGETKKQRCRFEGCTKTFARPEHLKRHENTHSKERPFPCVVTGCGRRFSRNDNRKAHYETHLKEAMSGKKARNASVSFQELTRLLHVNETPEEATKMIEKLQNPKVKVKSEKSESR</sequence>
<evidence type="ECO:0000256" key="7">
    <source>
        <dbReference type="SAM" id="MobiDB-lite"/>
    </source>
</evidence>
<dbReference type="PROSITE" id="PS00028">
    <property type="entry name" value="ZINC_FINGER_C2H2_1"/>
    <property type="match status" value="2"/>
</dbReference>
<dbReference type="Gene3D" id="3.30.160.60">
    <property type="entry name" value="Classic Zinc Finger"/>
    <property type="match status" value="2"/>
</dbReference>
<evidence type="ECO:0000256" key="3">
    <source>
        <dbReference type="ARBA" id="ARBA00022771"/>
    </source>
</evidence>
<feature type="compositionally biased region" description="Basic and acidic residues" evidence="7">
    <location>
        <begin position="300"/>
        <end position="314"/>
    </location>
</feature>
<dbReference type="Proteomes" id="UP001492380">
    <property type="component" value="Unassembled WGS sequence"/>
</dbReference>
<dbReference type="EMBL" id="JBBWRZ010000006">
    <property type="protein sequence ID" value="KAK8233771.1"/>
    <property type="molecule type" value="Genomic_DNA"/>
</dbReference>
<dbReference type="SMART" id="SM00355">
    <property type="entry name" value="ZnF_C2H2"/>
    <property type="match status" value="2"/>
</dbReference>